<accession>A0A6B3ST20</accession>
<dbReference type="InterPro" id="IPR014265">
    <property type="entry name" value="XrtA/PrsK"/>
</dbReference>
<sequence length="690" mass="75922">MIAVAALGYVLASGLFLMLAGWALLAWRGRPHAAMLCLASLLSAAFFGNVVMSILAKTGSTLLIEGLEILRSAAWCLLVIRIVSVHRNGTVSAAPSARFHASIAVMFALAFLVTAALSLPLFQQDAYTATIRAAVRVVIAIAGMALVEQLYRHTPSDGRWAVKFACFGIGAMFAYDFYLYSNATLFRAVNVEVWAARGFVNAFTVPMVALSFSRNPRWLSGIGVSRRMAMGSTTILGSACYMLVMATAGYYIRVVGGDWGPVIQWAFLAGAIILLLSILSSGTARSWLRVFLAKHFYHYSYDYREEWLRFTRSLSHDGPALSERVIKAIATLVESPGGSLWTQAPEGNFRQQACWNAPTLACEEPENSAFCELLRQHQWIIDLDDPARLPDELPDFSMPEWLTGMSQARIVVPLLLRGDLFGFVVLMQPRSKMKLNWEIFDLLRVASSQAASHLGQQHAAEALLVARQFESFNRMSTFVVHDLKNIMSQLSLVASNAERHRHNPEFQDELLATLKHSTQKMRFLLQRFSQGHAPESPAPVSLDAIVRQAVAEKAGLQPRPSAEIEDGDLVVLANSTLLLRVIGHLLQNAIEATPGTGRVVARLRRRGEAAILEIEDTGQGMSDAFIRDKLFKPFSTTKSSGMGIGVFESRTYIHELRGTLVVDSRQFCGTTFKITLPLYDCEGVSLGTAA</sequence>
<gene>
    <name evidence="10" type="primary">prsK</name>
    <name evidence="10" type="ORF">G3574_23805</name>
</gene>
<keyword evidence="8" id="KW-1133">Transmembrane helix</keyword>
<comment type="catalytic activity">
    <reaction evidence="1">
        <text>ATP + protein L-histidine = ADP + protein N-phospho-L-histidine.</text>
        <dbReference type="EC" id="2.7.13.3"/>
    </reaction>
</comment>
<dbReference type="Gene3D" id="3.30.565.10">
    <property type="entry name" value="Histidine kinase-like ATPase, C-terminal domain"/>
    <property type="match status" value="1"/>
</dbReference>
<dbReference type="EC" id="2.7.13.3" evidence="2"/>
<dbReference type="Pfam" id="PF01590">
    <property type="entry name" value="GAF"/>
    <property type="match status" value="1"/>
</dbReference>
<feature type="transmembrane region" description="Helical" evidence="8">
    <location>
        <begin position="160"/>
        <end position="181"/>
    </location>
</feature>
<feature type="transmembrane region" description="Helical" evidence="8">
    <location>
        <begin position="264"/>
        <end position="284"/>
    </location>
</feature>
<dbReference type="PANTHER" id="PTHR44936:SF10">
    <property type="entry name" value="SENSOR PROTEIN RSTB"/>
    <property type="match status" value="1"/>
</dbReference>
<feature type="domain" description="Histidine kinase" evidence="9">
    <location>
        <begin position="478"/>
        <end position="680"/>
    </location>
</feature>
<proteinExistence type="predicted"/>
<dbReference type="InterPro" id="IPR004358">
    <property type="entry name" value="Sig_transdc_His_kin-like_C"/>
</dbReference>
<dbReference type="PANTHER" id="PTHR44936">
    <property type="entry name" value="SENSOR PROTEIN CREC"/>
    <property type="match status" value="1"/>
</dbReference>
<feature type="transmembrane region" description="Helical" evidence="8">
    <location>
        <begin position="193"/>
        <end position="212"/>
    </location>
</feature>
<keyword evidence="8" id="KW-0472">Membrane</keyword>
<dbReference type="GO" id="GO:0005524">
    <property type="term" value="F:ATP binding"/>
    <property type="evidence" value="ECO:0007669"/>
    <property type="project" value="UniProtKB-KW"/>
</dbReference>
<dbReference type="SUPFAM" id="SSF55874">
    <property type="entry name" value="ATPase domain of HSP90 chaperone/DNA topoisomerase II/histidine kinase"/>
    <property type="match status" value="1"/>
</dbReference>
<keyword evidence="5" id="KW-0547">Nucleotide-binding</keyword>
<feature type="transmembrane region" description="Helical" evidence="8">
    <location>
        <begin position="129"/>
        <end position="148"/>
    </location>
</feature>
<keyword evidence="3" id="KW-0597">Phosphoprotein</keyword>
<dbReference type="Proteomes" id="UP000482155">
    <property type="component" value="Unassembled WGS sequence"/>
</dbReference>
<evidence type="ECO:0000313" key="10">
    <source>
        <dbReference type="EMBL" id="NEX64120.1"/>
    </source>
</evidence>
<evidence type="ECO:0000256" key="7">
    <source>
        <dbReference type="ARBA" id="ARBA00022840"/>
    </source>
</evidence>
<keyword evidence="6 10" id="KW-0418">Kinase</keyword>
<dbReference type="CDD" id="cd00082">
    <property type="entry name" value="HisKA"/>
    <property type="match status" value="1"/>
</dbReference>
<dbReference type="SMART" id="SM00387">
    <property type="entry name" value="HATPase_c"/>
    <property type="match status" value="1"/>
</dbReference>
<dbReference type="Pfam" id="PF02518">
    <property type="entry name" value="HATPase_c"/>
    <property type="match status" value="1"/>
</dbReference>
<dbReference type="RefSeq" id="WP_163968038.1">
    <property type="nucleotide sequence ID" value="NZ_JAAIVB010000078.1"/>
</dbReference>
<evidence type="ECO:0000259" key="9">
    <source>
        <dbReference type="PROSITE" id="PS50109"/>
    </source>
</evidence>
<evidence type="ECO:0000313" key="11">
    <source>
        <dbReference type="Proteomes" id="UP000482155"/>
    </source>
</evidence>
<dbReference type="InterPro" id="IPR003018">
    <property type="entry name" value="GAF"/>
</dbReference>
<evidence type="ECO:0000256" key="1">
    <source>
        <dbReference type="ARBA" id="ARBA00000085"/>
    </source>
</evidence>
<comment type="caution">
    <text evidence="10">The sequence shown here is derived from an EMBL/GenBank/DDBJ whole genome shotgun (WGS) entry which is preliminary data.</text>
</comment>
<evidence type="ECO:0000256" key="3">
    <source>
        <dbReference type="ARBA" id="ARBA00022553"/>
    </source>
</evidence>
<evidence type="ECO:0000256" key="2">
    <source>
        <dbReference type="ARBA" id="ARBA00012438"/>
    </source>
</evidence>
<dbReference type="InterPro" id="IPR003661">
    <property type="entry name" value="HisK_dim/P_dom"/>
</dbReference>
<dbReference type="NCBIfam" id="TIGR02916">
    <property type="entry name" value="PEP_his_kin"/>
    <property type="match status" value="1"/>
</dbReference>
<dbReference type="InterPro" id="IPR005467">
    <property type="entry name" value="His_kinase_dom"/>
</dbReference>
<feature type="transmembrane region" description="Helical" evidence="8">
    <location>
        <begin position="6"/>
        <end position="27"/>
    </location>
</feature>
<keyword evidence="7" id="KW-0067">ATP-binding</keyword>
<evidence type="ECO:0000256" key="6">
    <source>
        <dbReference type="ARBA" id="ARBA00022777"/>
    </source>
</evidence>
<organism evidence="10 11">
    <name type="scientific">Noviherbaspirillum galbum</name>
    <dbReference type="NCBI Taxonomy" id="2709383"/>
    <lineage>
        <taxon>Bacteria</taxon>
        <taxon>Pseudomonadati</taxon>
        <taxon>Pseudomonadota</taxon>
        <taxon>Betaproteobacteria</taxon>
        <taxon>Burkholderiales</taxon>
        <taxon>Oxalobacteraceae</taxon>
        <taxon>Noviherbaspirillum</taxon>
    </lineage>
</organism>
<feature type="transmembrane region" description="Helical" evidence="8">
    <location>
        <begin position="233"/>
        <end position="252"/>
    </location>
</feature>
<evidence type="ECO:0000256" key="4">
    <source>
        <dbReference type="ARBA" id="ARBA00022679"/>
    </source>
</evidence>
<feature type="transmembrane region" description="Helical" evidence="8">
    <location>
        <begin position="34"/>
        <end position="56"/>
    </location>
</feature>
<dbReference type="GO" id="GO:0005886">
    <property type="term" value="C:plasma membrane"/>
    <property type="evidence" value="ECO:0007669"/>
    <property type="project" value="UniProtKB-SubCell"/>
</dbReference>
<dbReference type="InterPro" id="IPR003594">
    <property type="entry name" value="HATPase_dom"/>
</dbReference>
<dbReference type="GO" id="GO:0000155">
    <property type="term" value="F:phosphorelay sensor kinase activity"/>
    <property type="evidence" value="ECO:0007669"/>
    <property type="project" value="InterPro"/>
</dbReference>
<keyword evidence="4 10" id="KW-0808">Transferase</keyword>
<dbReference type="PROSITE" id="PS50109">
    <property type="entry name" value="HIS_KIN"/>
    <property type="match status" value="1"/>
</dbReference>
<feature type="transmembrane region" description="Helical" evidence="8">
    <location>
        <begin position="103"/>
        <end position="123"/>
    </location>
</feature>
<dbReference type="AlphaFoldDB" id="A0A6B3ST20"/>
<reference evidence="10 11" key="1">
    <citation type="submission" date="2020-02" db="EMBL/GenBank/DDBJ databases">
        <authorList>
            <person name="Kim M.K."/>
        </authorList>
    </citation>
    <scope>NUCLEOTIDE SEQUENCE [LARGE SCALE GENOMIC DNA]</scope>
    <source>
        <strain evidence="10 11">17J57-3</strain>
    </source>
</reference>
<dbReference type="EMBL" id="JAAIVB010000078">
    <property type="protein sequence ID" value="NEX64120.1"/>
    <property type="molecule type" value="Genomic_DNA"/>
</dbReference>
<dbReference type="InterPro" id="IPR050980">
    <property type="entry name" value="2C_sensor_his_kinase"/>
</dbReference>
<protein>
    <recommendedName>
        <fullName evidence="2">histidine kinase</fullName>
        <ecNumber evidence="2">2.7.13.3</ecNumber>
    </recommendedName>
</protein>
<dbReference type="InterPro" id="IPR036890">
    <property type="entry name" value="HATPase_C_sf"/>
</dbReference>
<dbReference type="PRINTS" id="PR00344">
    <property type="entry name" value="BCTRLSENSOR"/>
</dbReference>
<evidence type="ECO:0000256" key="8">
    <source>
        <dbReference type="SAM" id="Phobius"/>
    </source>
</evidence>
<keyword evidence="11" id="KW-1185">Reference proteome</keyword>
<name>A0A6B3ST20_9BURK</name>
<dbReference type="SUPFAM" id="SSF55781">
    <property type="entry name" value="GAF domain-like"/>
    <property type="match status" value="1"/>
</dbReference>
<evidence type="ECO:0000256" key="5">
    <source>
        <dbReference type="ARBA" id="ARBA00022741"/>
    </source>
</evidence>
<keyword evidence="8" id="KW-0812">Transmembrane</keyword>